<evidence type="ECO:0000313" key="1">
    <source>
        <dbReference type="EMBL" id="KAL1233509.1"/>
    </source>
</evidence>
<gene>
    <name evidence="1" type="ORF">TSPI_01037</name>
</gene>
<accession>A0ABR3KD65</accession>
<dbReference type="EMBL" id="JBEUSY010000437">
    <property type="protein sequence ID" value="KAL1233509.1"/>
    <property type="molecule type" value="Genomic_DNA"/>
</dbReference>
<organism evidence="1 2">
    <name type="scientific">Trichinella spiralis</name>
    <name type="common">Trichina worm</name>
    <dbReference type="NCBI Taxonomy" id="6334"/>
    <lineage>
        <taxon>Eukaryota</taxon>
        <taxon>Metazoa</taxon>
        <taxon>Ecdysozoa</taxon>
        <taxon>Nematoda</taxon>
        <taxon>Enoplea</taxon>
        <taxon>Dorylaimia</taxon>
        <taxon>Trichinellida</taxon>
        <taxon>Trichinellidae</taxon>
        <taxon>Trichinella</taxon>
    </lineage>
</organism>
<sequence>MKTVLNNSNPPPGLLFRIAICKSERVLAPALPIHEKVKFHNPEHHPDFGSWRWLFQSGNLHFGQLQPKSLCKNDYAN</sequence>
<proteinExistence type="predicted"/>
<dbReference type="Proteomes" id="UP001558632">
    <property type="component" value="Unassembled WGS sequence"/>
</dbReference>
<keyword evidence="2" id="KW-1185">Reference proteome</keyword>
<name>A0ABR3KD65_TRISP</name>
<evidence type="ECO:0000313" key="2">
    <source>
        <dbReference type="Proteomes" id="UP001558632"/>
    </source>
</evidence>
<reference evidence="1 2" key="1">
    <citation type="submission" date="2024-07" db="EMBL/GenBank/DDBJ databases">
        <title>Enhanced genomic and transcriptomic resources for Trichinella pseudospiralis and T. spiralis underpin the discovery of pronounced molecular differences between stages and species.</title>
        <authorList>
            <person name="Pasi K.K."/>
            <person name="La Rosa G."/>
            <person name="Gomez-Morales M.A."/>
            <person name="Tosini F."/>
            <person name="Sumanam S."/>
            <person name="Young N.D."/>
            <person name="Chang B.C."/>
            <person name="Robin G.B."/>
        </authorList>
    </citation>
    <scope>NUCLEOTIDE SEQUENCE [LARGE SCALE GENOMIC DNA]</scope>
    <source>
        <strain evidence="1">ISS534</strain>
    </source>
</reference>
<comment type="caution">
    <text evidence="1">The sequence shown here is derived from an EMBL/GenBank/DDBJ whole genome shotgun (WGS) entry which is preliminary data.</text>
</comment>
<protein>
    <submittedName>
        <fullName evidence="1">Maturase</fullName>
    </submittedName>
</protein>